<dbReference type="KEGG" id="fcy:FRACYDRAFT_235383"/>
<feature type="compositionally biased region" description="Basic residues" evidence="3">
    <location>
        <begin position="52"/>
        <end position="61"/>
    </location>
</feature>
<evidence type="ECO:0008006" key="6">
    <source>
        <dbReference type="Google" id="ProtNLM"/>
    </source>
</evidence>
<evidence type="ECO:0000256" key="1">
    <source>
        <dbReference type="ARBA" id="ARBA00022737"/>
    </source>
</evidence>
<proteinExistence type="predicted"/>
<dbReference type="PANTHER" id="PTHR45641:SF19">
    <property type="entry name" value="NEPHROCYSTIN-3"/>
    <property type="match status" value="1"/>
</dbReference>
<evidence type="ECO:0000313" key="5">
    <source>
        <dbReference type="Proteomes" id="UP000095751"/>
    </source>
</evidence>
<feature type="region of interest" description="Disordered" evidence="3">
    <location>
        <begin position="1"/>
        <end position="93"/>
    </location>
</feature>
<dbReference type="InParanoid" id="A0A1E7FMH2"/>
<organism evidence="4 5">
    <name type="scientific">Fragilariopsis cylindrus CCMP1102</name>
    <dbReference type="NCBI Taxonomy" id="635003"/>
    <lineage>
        <taxon>Eukaryota</taxon>
        <taxon>Sar</taxon>
        <taxon>Stramenopiles</taxon>
        <taxon>Ochrophyta</taxon>
        <taxon>Bacillariophyta</taxon>
        <taxon>Bacillariophyceae</taxon>
        <taxon>Bacillariophycidae</taxon>
        <taxon>Bacillariales</taxon>
        <taxon>Bacillariaceae</taxon>
        <taxon>Fragilariopsis</taxon>
    </lineage>
</organism>
<feature type="compositionally biased region" description="Low complexity" evidence="3">
    <location>
        <begin position="250"/>
        <end position="272"/>
    </location>
</feature>
<dbReference type="InterPro" id="IPR019734">
    <property type="entry name" value="TPR_rpt"/>
</dbReference>
<reference evidence="4 5" key="1">
    <citation type="submission" date="2016-09" db="EMBL/GenBank/DDBJ databases">
        <title>Extensive genetic diversity and differential bi-allelic expression allows diatom success in the polar Southern Ocean.</title>
        <authorList>
            <consortium name="DOE Joint Genome Institute"/>
            <person name="Mock T."/>
            <person name="Otillar R.P."/>
            <person name="Strauss J."/>
            <person name="Dupont C."/>
            <person name="Frickenhaus S."/>
            <person name="Maumus F."/>
            <person name="Mcmullan M."/>
            <person name="Sanges R."/>
            <person name="Schmutz J."/>
            <person name="Toseland A."/>
            <person name="Valas R."/>
            <person name="Veluchamy A."/>
            <person name="Ward B.J."/>
            <person name="Allen A."/>
            <person name="Barry K."/>
            <person name="Falciatore A."/>
            <person name="Ferrante M."/>
            <person name="Fortunato A.E."/>
            <person name="Gloeckner G."/>
            <person name="Gruber A."/>
            <person name="Hipkin R."/>
            <person name="Janech M."/>
            <person name="Kroth P."/>
            <person name="Leese F."/>
            <person name="Lindquist E."/>
            <person name="Lyon B.R."/>
            <person name="Martin J."/>
            <person name="Mayer C."/>
            <person name="Parker M."/>
            <person name="Quesneville H."/>
            <person name="Raymond J."/>
            <person name="Uhlig C."/>
            <person name="Valentin K.U."/>
            <person name="Worden A.Z."/>
            <person name="Armbrust E.V."/>
            <person name="Bowler C."/>
            <person name="Green B."/>
            <person name="Moulton V."/>
            <person name="Van Oosterhout C."/>
            <person name="Grigoriev I."/>
        </authorList>
    </citation>
    <scope>NUCLEOTIDE SEQUENCE [LARGE SCALE GENOMIC DNA]</scope>
    <source>
        <strain evidence="4 5">CCMP1102</strain>
    </source>
</reference>
<feature type="region of interest" description="Disordered" evidence="3">
    <location>
        <begin position="108"/>
        <end position="139"/>
    </location>
</feature>
<feature type="compositionally biased region" description="Low complexity" evidence="3">
    <location>
        <begin position="222"/>
        <end position="238"/>
    </location>
</feature>
<keyword evidence="2" id="KW-0802">TPR repeat</keyword>
<dbReference type="OrthoDB" id="49184at2759"/>
<name>A0A1E7FMH2_9STRA</name>
<evidence type="ECO:0000313" key="4">
    <source>
        <dbReference type="EMBL" id="OEU19336.1"/>
    </source>
</evidence>
<feature type="compositionally biased region" description="Acidic residues" evidence="3">
    <location>
        <begin position="67"/>
        <end position="79"/>
    </location>
</feature>
<evidence type="ECO:0000256" key="2">
    <source>
        <dbReference type="ARBA" id="ARBA00022803"/>
    </source>
</evidence>
<dbReference type="Pfam" id="PF13424">
    <property type="entry name" value="TPR_12"/>
    <property type="match status" value="1"/>
</dbReference>
<dbReference type="Gene3D" id="1.25.40.10">
    <property type="entry name" value="Tetratricopeptide repeat domain"/>
    <property type="match status" value="1"/>
</dbReference>
<feature type="compositionally biased region" description="Polar residues" evidence="3">
    <location>
        <begin position="1"/>
        <end position="12"/>
    </location>
</feature>
<feature type="compositionally biased region" description="Polar residues" evidence="3">
    <location>
        <begin position="239"/>
        <end position="249"/>
    </location>
</feature>
<dbReference type="SUPFAM" id="SSF48452">
    <property type="entry name" value="TPR-like"/>
    <property type="match status" value="1"/>
</dbReference>
<accession>A0A1E7FMH2</accession>
<dbReference type="Proteomes" id="UP000095751">
    <property type="component" value="Unassembled WGS sequence"/>
</dbReference>
<dbReference type="InterPro" id="IPR011990">
    <property type="entry name" value="TPR-like_helical_dom_sf"/>
</dbReference>
<keyword evidence="5" id="KW-1185">Reference proteome</keyword>
<keyword evidence="1" id="KW-0677">Repeat</keyword>
<dbReference type="SMART" id="SM00028">
    <property type="entry name" value="TPR"/>
    <property type="match status" value="2"/>
</dbReference>
<dbReference type="PANTHER" id="PTHR45641">
    <property type="entry name" value="TETRATRICOPEPTIDE REPEAT PROTEIN (AFU_ORTHOLOGUE AFUA_6G03870)"/>
    <property type="match status" value="1"/>
</dbReference>
<protein>
    <recommendedName>
        <fullName evidence="6">TPR-like protein</fullName>
    </recommendedName>
</protein>
<evidence type="ECO:0000256" key="3">
    <source>
        <dbReference type="SAM" id="MobiDB-lite"/>
    </source>
</evidence>
<feature type="compositionally biased region" description="Low complexity" evidence="3">
    <location>
        <begin position="324"/>
        <end position="343"/>
    </location>
</feature>
<gene>
    <name evidence="4" type="ORF">FRACYDRAFT_235383</name>
</gene>
<dbReference type="AlphaFoldDB" id="A0A1E7FMH2"/>
<sequence>MTMQMSAFSSYNDDGGRAQLKGERKKRRRMDNDNVNPMMRDFRQQQQQQRSPRYHHPHHPHPHSDFDCYDDTIVDDDDGDTRQRPSPPRSASFVKSLMSGEVIHVKKENHHQHQHQQRNRRIRKQKTKTTPTTYTPSTLLSPSSFLTSTIGACTGITTTSSGSGGGGTITTLPLTKSGTCRTLDNTRPTVQTKNSVFTEEYVTTTTSSSTNIMDQYREQQHQFHQQQQQRQQQQQQQQKPLNKSNNHRGNTNNATKQNSKNKNNTTSNISATRKLLVGAGNSNTTKSKKKTTSSSPFLAQCRCEGDNDDLSSLGMEYEIEEYKSSSNNKNKNSNNTTTRRTTTAADTMNSSSKSSLLQCYSNNPPSSPVPHTDAYFNLGQAQLKIQYSSSKKKQHQYDLSVENLTIAHQIWERKHGPHHVAVGRALDALALAVVRRANHSKSTAAAAGNNNKNNNKKDNVENDLRYAQRLLEQAFAIRHHHLGVWHVDTVESYNKLASVYLHLGKIREACDAYREVFLVRRSIFGPDHPSVAITSHSIANCHYKLREITDSLKWYQISLDIYEKMKLPYRHPTVAKLLKDRSRLERYME</sequence>
<feature type="compositionally biased region" description="Low complexity" evidence="3">
    <location>
        <begin position="128"/>
        <end position="139"/>
    </location>
</feature>
<feature type="region of interest" description="Disordered" evidence="3">
    <location>
        <begin position="322"/>
        <end position="367"/>
    </location>
</feature>
<feature type="compositionally biased region" description="Basic residues" evidence="3">
    <location>
        <begin position="108"/>
        <end position="127"/>
    </location>
</feature>
<dbReference type="EMBL" id="KV784355">
    <property type="protein sequence ID" value="OEU19336.1"/>
    <property type="molecule type" value="Genomic_DNA"/>
</dbReference>
<feature type="region of interest" description="Disordered" evidence="3">
    <location>
        <begin position="219"/>
        <end position="303"/>
    </location>
</feature>